<organism evidence="3 4">
    <name type="scientific">Hymenobacter nivis</name>
    <dbReference type="NCBI Taxonomy" id="1850093"/>
    <lineage>
        <taxon>Bacteria</taxon>
        <taxon>Pseudomonadati</taxon>
        <taxon>Bacteroidota</taxon>
        <taxon>Cytophagia</taxon>
        <taxon>Cytophagales</taxon>
        <taxon>Hymenobacteraceae</taxon>
        <taxon>Hymenobacter</taxon>
    </lineage>
</organism>
<protein>
    <submittedName>
        <fullName evidence="3">Secretory protein</fullName>
    </submittedName>
</protein>
<evidence type="ECO:0000256" key="1">
    <source>
        <dbReference type="SAM" id="MobiDB-lite"/>
    </source>
</evidence>
<proteinExistence type="predicted"/>
<dbReference type="KEGG" id="hnv:DDQ68_21810"/>
<dbReference type="OrthoDB" id="211588at2"/>
<keyword evidence="4" id="KW-1185">Reference proteome</keyword>
<name>A0A2Z3GPF1_9BACT</name>
<dbReference type="Pfam" id="PF04450">
    <property type="entry name" value="BSP"/>
    <property type="match status" value="1"/>
</dbReference>
<feature type="compositionally biased region" description="Low complexity" evidence="1">
    <location>
        <begin position="168"/>
        <end position="197"/>
    </location>
</feature>
<feature type="region of interest" description="Disordered" evidence="1">
    <location>
        <begin position="165"/>
        <end position="197"/>
    </location>
</feature>
<evidence type="ECO:0000256" key="2">
    <source>
        <dbReference type="SAM" id="SignalP"/>
    </source>
</evidence>
<dbReference type="AlphaFoldDB" id="A0A2Z3GPF1"/>
<reference evidence="4" key="1">
    <citation type="submission" date="2018-04" db="EMBL/GenBank/DDBJ databases">
        <title>Complete genome of Antarctic heterotrophic bacterium Hymenobacter nivis.</title>
        <authorList>
            <person name="Terashima M."/>
        </authorList>
    </citation>
    <scope>NUCLEOTIDE SEQUENCE [LARGE SCALE GENOMIC DNA]</scope>
    <source>
        <strain evidence="4">NBRC 111535</strain>
    </source>
</reference>
<evidence type="ECO:0000313" key="3">
    <source>
        <dbReference type="EMBL" id="AWM35168.1"/>
    </source>
</evidence>
<gene>
    <name evidence="3" type="ORF">DDQ68_21810</name>
</gene>
<sequence>MGMKPLILLLVAAGVGRPATGAAQGAPVAKPGAGYVAKDSLTKGSYTLVFVSKDSAFSPVTKQRMMDTFFAVYPREAKRFNPRTLKKITFVVDPAYDGVAATGNGVATYNPAWLLKHPEDLGVVTHEVMHVVQAYPNGSCPGWLTEGIADYVRYAYGVNNVRGDGSYPTTRPGKTTPTATASWPASWSGWSSTGTPK</sequence>
<dbReference type="InterPro" id="IPR007541">
    <property type="entry name" value="Uncharacterised_BSP"/>
</dbReference>
<keyword evidence="2" id="KW-0732">Signal</keyword>
<dbReference type="Proteomes" id="UP000245999">
    <property type="component" value="Chromosome"/>
</dbReference>
<dbReference type="EMBL" id="CP029145">
    <property type="protein sequence ID" value="AWM35168.1"/>
    <property type="molecule type" value="Genomic_DNA"/>
</dbReference>
<accession>A0A2Z3GPF1</accession>
<feature type="chain" id="PRO_5016440532" evidence="2">
    <location>
        <begin position="22"/>
        <end position="197"/>
    </location>
</feature>
<evidence type="ECO:0000313" key="4">
    <source>
        <dbReference type="Proteomes" id="UP000245999"/>
    </source>
</evidence>
<feature type="signal peptide" evidence="2">
    <location>
        <begin position="1"/>
        <end position="21"/>
    </location>
</feature>